<name>A0A8J2HU85_9PLEO</name>
<evidence type="ECO:0000313" key="3">
    <source>
        <dbReference type="Proteomes" id="UP000676310"/>
    </source>
</evidence>
<evidence type="ECO:0000313" key="2">
    <source>
        <dbReference type="EMBL" id="CAG5144503.1"/>
    </source>
</evidence>
<dbReference type="GeneID" id="67012904"/>
<keyword evidence="3" id="KW-1185">Reference proteome</keyword>
<gene>
    <name evidence="2" type="ORF">ALTATR162_LOCUS1557</name>
</gene>
<dbReference type="EMBL" id="CAJRGZ010000015">
    <property type="protein sequence ID" value="CAG5144503.1"/>
    <property type="molecule type" value="Genomic_DNA"/>
</dbReference>
<feature type="domain" description="ABM" evidence="1">
    <location>
        <begin position="5"/>
        <end position="100"/>
    </location>
</feature>
<proteinExistence type="predicted"/>
<protein>
    <recommendedName>
        <fullName evidence="1">ABM domain-containing protein</fullName>
    </recommendedName>
</protein>
<dbReference type="Pfam" id="PF03992">
    <property type="entry name" value="ABM"/>
    <property type="match status" value="1"/>
</dbReference>
<evidence type="ECO:0000259" key="1">
    <source>
        <dbReference type="PROSITE" id="PS51725"/>
    </source>
</evidence>
<dbReference type="RefSeq" id="XP_043165089.1">
    <property type="nucleotide sequence ID" value="XM_043309154.1"/>
</dbReference>
<dbReference type="InterPro" id="IPR011008">
    <property type="entry name" value="Dimeric_a/b-barrel"/>
</dbReference>
<accession>A0A8J2HU85</accession>
<dbReference type="SUPFAM" id="SSF54909">
    <property type="entry name" value="Dimeric alpha+beta barrel"/>
    <property type="match status" value="1"/>
</dbReference>
<dbReference type="InterPro" id="IPR007138">
    <property type="entry name" value="ABM_dom"/>
</dbReference>
<sequence length="223" mass="25062">MSENATEVVYMPMRPGLDLSSGEAKKVWDSTLSTIAKQPGCKALYWGRQIENPDTVQMLVDWESIDAHKTFEKTPGYQPFVSRIMEKLVAGDLTMFHVKFPAEQPGSDNPFTMPVTECLNGFFSPDYPQDEYSSQFSKFCAQASEIPNSGAKGLIGGWSVEPHQHEKLGEGVDGKLFAGFIGWSNVEAHMEFRKTEDFARIIPLLRDGIKGMNVWHVAFQQYK</sequence>
<reference evidence="2" key="1">
    <citation type="submission" date="2021-05" db="EMBL/GenBank/DDBJ databases">
        <authorList>
            <person name="Stam R."/>
        </authorList>
    </citation>
    <scope>NUCLEOTIDE SEQUENCE</scope>
    <source>
        <strain evidence="2">CS162</strain>
    </source>
</reference>
<dbReference type="AlphaFoldDB" id="A0A8J2HU85"/>
<dbReference type="PROSITE" id="PS51725">
    <property type="entry name" value="ABM"/>
    <property type="match status" value="1"/>
</dbReference>
<dbReference type="OrthoDB" id="3830579at2759"/>
<organism evidence="2 3">
    <name type="scientific">Alternaria atra</name>
    <dbReference type="NCBI Taxonomy" id="119953"/>
    <lineage>
        <taxon>Eukaryota</taxon>
        <taxon>Fungi</taxon>
        <taxon>Dikarya</taxon>
        <taxon>Ascomycota</taxon>
        <taxon>Pezizomycotina</taxon>
        <taxon>Dothideomycetes</taxon>
        <taxon>Pleosporomycetidae</taxon>
        <taxon>Pleosporales</taxon>
        <taxon>Pleosporineae</taxon>
        <taxon>Pleosporaceae</taxon>
        <taxon>Alternaria</taxon>
        <taxon>Alternaria sect. Ulocladioides</taxon>
    </lineage>
</organism>
<dbReference type="Gene3D" id="3.30.70.100">
    <property type="match status" value="2"/>
</dbReference>
<comment type="caution">
    <text evidence="2">The sequence shown here is derived from an EMBL/GenBank/DDBJ whole genome shotgun (WGS) entry which is preliminary data.</text>
</comment>
<dbReference type="Proteomes" id="UP000676310">
    <property type="component" value="Unassembled WGS sequence"/>
</dbReference>